<dbReference type="EMBL" id="CP093313">
    <property type="protein sequence ID" value="UWZ86931.1"/>
    <property type="molecule type" value="Genomic_DNA"/>
</dbReference>
<evidence type="ECO:0000256" key="5">
    <source>
        <dbReference type="SAM" id="Phobius"/>
    </source>
</evidence>
<evidence type="ECO:0000256" key="4">
    <source>
        <dbReference type="ARBA" id="ARBA00023136"/>
    </source>
</evidence>
<accession>A0A9J7BVN1</accession>
<sequence length="459" mass="51086">MKYAATAITVVFICWLFQMDRHEQRRASWVVWIPVIWFGIICSRPVSVWLQPNRDTNYVERFTEGSPVDATVYGLLILVGLLVLNRRAARMKQFLQLNLPLLLFFLYCAVSLSWSDAPMVGFKRWIKAVGDLVMVLLVLTDVDPEHAINRMYARVGFVLLPMSVLFIVAYPALGTMYDATEHVTMYTGVTTFKNELGVLCMACGLGALWSLIGAYKDRAMMNRGRHMIAQGITFLLALGLVIRADSMTSFSSFLLAGAVMVLASLPWMERRAPVLVGVFVTAVAAAGFSLFLSSGAGILESLGRNSTLTGRTTIWKAVLAQKINPLTGAGFESFWMGDRMEAVWSMSQRGIQQAHDGYLELYLNLGWMGLALIGVLIVTGFYAGLALYRRDAQAGRLRIALMTAELVYVFTEAGFRMMSPDWLAFLLAITVMPLAAAPDANAVRLFELGRRRREVRVLQ</sequence>
<feature type="transmembrane region" description="Helical" evidence="5">
    <location>
        <begin position="97"/>
        <end position="115"/>
    </location>
</feature>
<feature type="transmembrane region" description="Helical" evidence="5">
    <location>
        <begin position="227"/>
        <end position="244"/>
    </location>
</feature>
<dbReference type="InterPro" id="IPR007016">
    <property type="entry name" value="O-antigen_ligase-rel_domated"/>
</dbReference>
<evidence type="ECO:0000256" key="3">
    <source>
        <dbReference type="ARBA" id="ARBA00022989"/>
    </source>
</evidence>
<evidence type="ECO:0000256" key="1">
    <source>
        <dbReference type="ARBA" id="ARBA00004141"/>
    </source>
</evidence>
<keyword evidence="7" id="KW-0436">Ligase</keyword>
<comment type="subcellular location">
    <subcellularLocation>
        <location evidence="1">Membrane</location>
        <topology evidence="1">Multi-pass membrane protein</topology>
    </subcellularLocation>
</comment>
<dbReference type="Proteomes" id="UP001059380">
    <property type="component" value="Chromosome"/>
</dbReference>
<feature type="transmembrane region" description="Helical" evidence="5">
    <location>
        <begin position="151"/>
        <end position="176"/>
    </location>
</feature>
<feature type="transmembrane region" description="Helical" evidence="5">
    <location>
        <begin position="196"/>
        <end position="215"/>
    </location>
</feature>
<dbReference type="PANTHER" id="PTHR37422:SF17">
    <property type="entry name" value="O-ANTIGEN LIGASE"/>
    <property type="match status" value="1"/>
</dbReference>
<dbReference type="GO" id="GO:0016020">
    <property type="term" value="C:membrane"/>
    <property type="evidence" value="ECO:0007669"/>
    <property type="project" value="UniProtKB-SubCell"/>
</dbReference>
<dbReference type="AlphaFoldDB" id="A0A9J7BVN1"/>
<organism evidence="7 8">
    <name type="scientific">Occallatibacter riparius</name>
    <dbReference type="NCBI Taxonomy" id="1002689"/>
    <lineage>
        <taxon>Bacteria</taxon>
        <taxon>Pseudomonadati</taxon>
        <taxon>Acidobacteriota</taxon>
        <taxon>Terriglobia</taxon>
        <taxon>Terriglobales</taxon>
        <taxon>Acidobacteriaceae</taxon>
        <taxon>Occallatibacter</taxon>
    </lineage>
</organism>
<gene>
    <name evidence="7" type="ORF">MOP44_13505</name>
</gene>
<feature type="transmembrane region" description="Helical" evidence="5">
    <location>
        <begin position="424"/>
        <end position="446"/>
    </location>
</feature>
<feature type="transmembrane region" description="Helical" evidence="5">
    <location>
        <begin position="365"/>
        <end position="387"/>
    </location>
</feature>
<protein>
    <submittedName>
        <fullName evidence="7">O-antigen ligase family protein</fullName>
    </submittedName>
</protein>
<name>A0A9J7BVN1_9BACT</name>
<feature type="transmembrane region" description="Helical" evidence="5">
    <location>
        <begin position="29"/>
        <end position="50"/>
    </location>
</feature>
<evidence type="ECO:0000259" key="6">
    <source>
        <dbReference type="Pfam" id="PF04932"/>
    </source>
</evidence>
<evidence type="ECO:0000256" key="2">
    <source>
        <dbReference type="ARBA" id="ARBA00022692"/>
    </source>
</evidence>
<keyword evidence="2 5" id="KW-0812">Transmembrane</keyword>
<dbReference type="Pfam" id="PF04932">
    <property type="entry name" value="Wzy_C"/>
    <property type="match status" value="1"/>
</dbReference>
<dbReference type="KEGG" id="orp:MOP44_13505"/>
<keyword evidence="3 5" id="KW-1133">Transmembrane helix</keyword>
<feature type="transmembrane region" description="Helical" evidence="5">
    <location>
        <begin position="250"/>
        <end position="267"/>
    </location>
</feature>
<feature type="transmembrane region" description="Helical" evidence="5">
    <location>
        <begin position="274"/>
        <end position="299"/>
    </location>
</feature>
<dbReference type="InterPro" id="IPR051533">
    <property type="entry name" value="WaaL-like"/>
</dbReference>
<reference evidence="7" key="1">
    <citation type="submission" date="2021-04" db="EMBL/GenBank/DDBJ databases">
        <title>Phylogenetic analysis of Acidobacteriaceae.</title>
        <authorList>
            <person name="Qiu L."/>
            <person name="Zhang Q."/>
        </authorList>
    </citation>
    <scope>NUCLEOTIDE SEQUENCE</scope>
    <source>
        <strain evidence="7">DSM 25168</strain>
    </source>
</reference>
<proteinExistence type="predicted"/>
<dbReference type="GO" id="GO:0016874">
    <property type="term" value="F:ligase activity"/>
    <property type="evidence" value="ECO:0007669"/>
    <property type="project" value="UniProtKB-KW"/>
</dbReference>
<dbReference type="PANTHER" id="PTHR37422">
    <property type="entry name" value="TEICHURONIC ACID BIOSYNTHESIS PROTEIN TUAE"/>
    <property type="match status" value="1"/>
</dbReference>
<keyword evidence="8" id="KW-1185">Reference proteome</keyword>
<evidence type="ECO:0000313" key="8">
    <source>
        <dbReference type="Proteomes" id="UP001059380"/>
    </source>
</evidence>
<feature type="transmembrane region" description="Helical" evidence="5">
    <location>
        <begin position="70"/>
        <end position="85"/>
    </location>
</feature>
<dbReference type="RefSeq" id="WP_260796570.1">
    <property type="nucleotide sequence ID" value="NZ_CP093313.1"/>
</dbReference>
<feature type="transmembrane region" description="Helical" evidence="5">
    <location>
        <begin position="399"/>
        <end position="418"/>
    </location>
</feature>
<feature type="transmembrane region" description="Helical" evidence="5">
    <location>
        <begin position="121"/>
        <end position="139"/>
    </location>
</feature>
<keyword evidence="4 5" id="KW-0472">Membrane</keyword>
<feature type="domain" description="O-antigen ligase-related" evidence="6">
    <location>
        <begin position="233"/>
        <end position="373"/>
    </location>
</feature>
<evidence type="ECO:0000313" key="7">
    <source>
        <dbReference type="EMBL" id="UWZ86931.1"/>
    </source>
</evidence>